<dbReference type="STRING" id="687842.ASU31_02160"/>
<keyword evidence="5" id="KW-0234">DNA repair</keyword>
<comment type="catalytic activity">
    <reaction evidence="6">
        <text>Hydrolysis of alkylated DNA, releasing 3-methyladenine.</text>
        <dbReference type="EC" id="3.2.2.20"/>
    </reaction>
</comment>
<gene>
    <name evidence="10" type="ORF">ASU31_02160</name>
</gene>
<dbReference type="GO" id="GO:0006284">
    <property type="term" value="P:base-excision repair"/>
    <property type="evidence" value="ECO:0007669"/>
    <property type="project" value="InterPro"/>
</dbReference>
<dbReference type="Pfam" id="PF03352">
    <property type="entry name" value="Adenine_glyco"/>
    <property type="match status" value="1"/>
</dbReference>
<evidence type="ECO:0000256" key="6">
    <source>
        <dbReference type="ARBA" id="ARBA00052558"/>
    </source>
</evidence>
<evidence type="ECO:0000256" key="2">
    <source>
        <dbReference type="ARBA" id="ARBA00022763"/>
    </source>
</evidence>
<keyword evidence="11" id="KW-1185">Reference proteome</keyword>
<evidence type="ECO:0000256" key="9">
    <source>
        <dbReference type="PIRSR" id="PIRSR604597-1"/>
    </source>
</evidence>
<keyword evidence="1 9" id="KW-0479">Metal-binding</keyword>
<dbReference type="RefSeq" id="WP_057930738.1">
    <property type="nucleotide sequence ID" value="NZ_LMZQ01000001.1"/>
</dbReference>
<proteinExistence type="predicted"/>
<evidence type="ECO:0000256" key="8">
    <source>
        <dbReference type="ARBA" id="ARBA00066766"/>
    </source>
</evidence>
<dbReference type="GO" id="GO:0008725">
    <property type="term" value="F:DNA-3-methyladenine glycosylase activity"/>
    <property type="evidence" value="ECO:0007669"/>
    <property type="project" value="UniProtKB-EC"/>
</dbReference>
<dbReference type="AlphaFoldDB" id="A0A0T5VWC0"/>
<dbReference type="InterPro" id="IPR005019">
    <property type="entry name" value="Adenine_glyco"/>
</dbReference>
<dbReference type="PANTHER" id="PTHR30037:SF4">
    <property type="entry name" value="DNA-3-METHYLADENINE GLYCOSYLASE I"/>
    <property type="match status" value="1"/>
</dbReference>
<reference evidence="10 11" key="1">
    <citation type="submission" date="2015-11" db="EMBL/GenBank/DDBJ databases">
        <title>Sequence of Pedobacter ginsenosidimutans.</title>
        <authorList>
            <person name="Carson E."/>
            <person name="Keyser V."/>
            <person name="Newman J."/>
            <person name="Miller J."/>
        </authorList>
    </citation>
    <scope>NUCLEOTIDE SEQUENCE [LARGE SCALE GENOMIC DNA]</scope>
    <source>
        <strain evidence="10 11">KACC 14530</strain>
    </source>
</reference>
<evidence type="ECO:0000256" key="4">
    <source>
        <dbReference type="ARBA" id="ARBA00022833"/>
    </source>
</evidence>
<dbReference type="NCBIfam" id="TIGR00624">
    <property type="entry name" value="tag"/>
    <property type="match status" value="1"/>
</dbReference>
<evidence type="ECO:0000313" key="10">
    <source>
        <dbReference type="EMBL" id="KRT18112.1"/>
    </source>
</evidence>
<evidence type="ECO:0000256" key="3">
    <source>
        <dbReference type="ARBA" id="ARBA00022801"/>
    </source>
</evidence>
<dbReference type="Gene3D" id="1.10.340.30">
    <property type="entry name" value="Hypothetical protein, domain 2"/>
    <property type="match status" value="1"/>
</dbReference>
<evidence type="ECO:0000256" key="5">
    <source>
        <dbReference type="ARBA" id="ARBA00023204"/>
    </source>
</evidence>
<comment type="caution">
    <text evidence="10">The sequence shown here is derived from an EMBL/GenBank/DDBJ whole genome shotgun (WGS) entry which is preliminary data.</text>
</comment>
<feature type="binding site" evidence="9">
    <location>
        <position position="8"/>
    </location>
    <ligand>
        <name>Zn(2+)</name>
        <dbReference type="ChEBI" id="CHEBI:29105"/>
    </ligand>
</feature>
<feature type="binding site" evidence="9">
    <location>
        <position position="21"/>
    </location>
    <ligand>
        <name>Zn(2+)</name>
        <dbReference type="ChEBI" id="CHEBI:29105"/>
    </ligand>
</feature>
<dbReference type="OrthoDB" id="9807664at2"/>
<name>A0A0T5VWC0_9SPHI</name>
<accession>A0A0T5VWC0</accession>
<dbReference type="GO" id="GO:0046872">
    <property type="term" value="F:metal ion binding"/>
    <property type="evidence" value="ECO:0007669"/>
    <property type="project" value="UniProtKB-KW"/>
</dbReference>
<dbReference type="EMBL" id="LMZQ01000001">
    <property type="protein sequence ID" value="KRT18112.1"/>
    <property type="molecule type" value="Genomic_DNA"/>
</dbReference>
<keyword evidence="3" id="KW-0378">Hydrolase</keyword>
<comment type="function">
    <text evidence="7">Hydrolysis of the deoxyribose N-glycosidic bond to excise 3-methyladenine from the damaged DNA polymer formed by alkylation lesions.</text>
</comment>
<protein>
    <recommendedName>
        <fullName evidence="8">DNA-3-methyladenine glycosylase I</fullName>
        <ecNumber evidence="8">3.2.2.20</ecNumber>
    </recommendedName>
</protein>
<keyword evidence="4 9" id="KW-0862">Zinc</keyword>
<sequence length="187" mass="21686">MQNSITRCSWAGNDPLYIKYHDEEWGKPVYDDKILFEFLILEGAQAGLSWITILRRRENYRKAFADFEVNKVAAFTEKDVERLMNDEGIIRNRLKVNGAITNAKLFLEIQKEFGSFSKYMWSFVPGGKPIQNHIEKMSDVPPRTELSDQISKDMKKRGFKFFGTTICYAHMQATGMVNDHLLNCCAR</sequence>
<feature type="binding site" evidence="9">
    <location>
        <position position="184"/>
    </location>
    <ligand>
        <name>Zn(2+)</name>
        <dbReference type="ChEBI" id="CHEBI:29105"/>
    </ligand>
</feature>
<evidence type="ECO:0000256" key="7">
    <source>
        <dbReference type="ARBA" id="ARBA00057608"/>
    </source>
</evidence>
<dbReference type="PANTHER" id="PTHR30037">
    <property type="entry name" value="DNA-3-METHYLADENINE GLYCOSYLASE 1"/>
    <property type="match status" value="1"/>
</dbReference>
<dbReference type="Proteomes" id="UP000051950">
    <property type="component" value="Unassembled WGS sequence"/>
</dbReference>
<organism evidence="10 11">
    <name type="scientific">Pedobacter ginsenosidimutans</name>
    <dbReference type="NCBI Taxonomy" id="687842"/>
    <lineage>
        <taxon>Bacteria</taxon>
        <taxon>Pseudomonadati</taxon>
        <taxon>Bacteroidota</taxon>
        <taxon>Sphingobacteriia</taxon>
        <taxon>Sphingobacteriales</taxon>
        <taxon>Sphingobacteriaceae</taxon>
        <taxon>Pedobacter</taxon>
    </lineage>
</organism>
<evidence type="ECO:0000256" key="1">
    <source>
        <dbReference type="ARBA" id="ARBA00022723"/>
    </source>
</evidence>
<dbReference type="InterPro" id="IPR004597">
    <property type="entry name" value="Tag"/>
</dbReference>
<dbReference type="InterPro" id="IPR052891">
    <property type="entry name" value="DNA-3mA_glycosylase"/>
</dbReference>
<evidence type="ECO:0000313" key="11">
    <source>
        <dbReference type="Proteomes" id="UP000051950"/>
    </source>
</evidence>
<dbReference type="FunFam" id="1.10.340.30:FF:000009">
    <property type="entry name" value="DNA-3-methyladenine glycosylase I"/>
    <property type="match status" value="1"/>
</dbReference>
<feature type="binding site" evidence="9">
    <location>
        <position position="180"/>
    </location>
    <ligand>
        <name>Zn(2+)</name>
        <dbReference type="ChEBI" id="CHEBI:29105"/>
    </ligand>
</feature>
<dbReference type="SUPFAM" id="SSF48150">
    <property type="entry name" value="DNA-glycosylase"/>
    <property type="match status" value="1"/>
</dbReference>
<dbReference type="EC" id="3.2.2.20" evidence="8"/>
<keyword evidence="2" id="KW-0227">DNA damage</keyword>
<dbReference type="InterPro" id="IPR011257">
    <property type="entry name" value="DNA_glycosylase"/>
</dbReference>